<accession>G4YJC8</accession>
<proteinExistence type="predicted"/>
<dbReference type="EMBL" id="JH159151">
    <property type="protein sequence ID" value="EGZ29725.1"/>
    <property type="molecule type" value="Genomic_DNA"/>
</dbReference>
<sequence>MIDLAGEASEGAEQVGEDGEVAEHGVGKQREEAVVVPPQLRNATSRRSHVLHHADGSEGHGYRSRQRKSANSPVTVQQHDEGLSKSISVPIPLFPDDIASVKEGSMLTCPVVDFCVSCYTPKTAGAVFPMLSITFVEINTVYTSSEDRQPEAITGAVDWSAYNYYLLPVVMDRH</sequence>
<name>G4YJC8_PHYSP</name>
<reference evidence="2 3" key="1">
    <citation type="journal article" date="2006" name="Science">
        <title>Phytophthora genome sequences uncover evolutionary origins and mechanisms of pathogenesis.</title>
        <authorList>
            <person name="Tyler B.M."/>
            <person name="Tripathy S."/>
            <person name="Zhang X."/>
            <person name="Dehal P."/>
            <person name="Jiang R.H."/>
            <person name="Aerts A."/>
            <person name="Arredondo F.D."/>
            <person name="Baxter L."/>
            <person name="Bensasson D."/>
            <person name="Beynon J.L."/>
            <person name="Chapman J."/>
            <person name="Damasceno C.M."/>
            <person name="Dorrance A.E."/>
            <person name="Dou D."/>
            <person name="Dickerman A.W."/>
            <person name="Dubchak I.L."/>
            <person name="Garbelotto M."/>
            <person name="Gijzen M."/>
            <person name="Gordon S.G."/>
            <person name="Govers F."/>
            <person name="Grunwald N.J."/>
            <person name="Huang W."/>
            <person name="Ivors K.L."/>
            <person name="Jones R.W."/>
            <person name="Kamoun S."/>
            <person name="Krampis K."/>
            <person name="Lamour K.H."/>
            <person name="Lee M.K."/>
            <person name="McDonald W.H."/>
            <person name="Medina M."/>
            <person name="Meijer H.J."/>
            <person name="Nordberg E.K."/>
            <person name="Maclean D.J."/>
            <person name="Ospina-Giraldo M.D."/>
            <person name="Morris P.F."/>
            <person name="Phuntumart V."/>
            <person name="Putnam N.H."/>
            <person name="Rash S."/>
            <person name="Rose J.K."/>
            <person name="Sakihama Y."/>
            <person name="Salamov A.A."/>
            <person name="Savidor A."/>
            <person name="Scheuring C.F."/>
            <person name="Smith B.M."/>
            <person name="Sobral B.W."/>
            <person name="Terry A."/>
            <person name="Torto-Alalibo T.A."/>
            <person name="Win J."/>
            <person name="Xu Z."/>
            <person name="Zhang H."/>
            <person name="Grigoriev I.V."/>
            <person name="Rokhsar D.S."/>
            <person name="Boore J.L."/>
        </authorList>
    </citation>
    <scope>NUCLEOTIDE SEQUENCE [LARGE SCALE GENOMIC DNA]</scope>
    <source>
        <strain evidence="2 3">P6497</strain>
    </source>
</reference>
<gene>
    <name evidence="2" type="ORF">PHYSODRAFT_294743</name>
</gene>
<feature type="region of interest" description="Disordered" evidence="1">
    <location>
        <begin position="1"/>
        <end position="81"/>
    </location>
</feature>
<dbReference type="GeneID" id="20641145"/>
<dbReference type="InParanoid" id="G4YJC8"/>
<dbReference type="KEGG" id="psoj:PHYSODRAFT_294743"/>
<dbReference type="RefSeq" id="XP_009517000.1">
    <property type="nucleotide sequence ID" value="XM_009518705.1"/>
</dbReference>
<dbReference type="AlphaFoldDB" id="G4YJC8"/>
<feature type="compositionally biased region" description="Basic and acidic residues" evidence="1">
    <location>
        <begin position="21"/>
        <end position="33"/>
    </location>
</feature>
<evidence type="ECO:0000313" key="3">
    <source>
        <dbReference type="Proteomes" id="UP000002640"/>
    </source>
</evidence>
<evidence type="ECO:0000256" key="1">
    <source>
        <dbReference type="SAM" id="MobiDB-lite"/>
    </source>
</evidence>
<feature type="compositionally biased region" description="Basic and acidic residues" evidence="1">
    <location>
        <begin position="52"/>
        <end position="61"/>
    </location>
</feature>
<organism evidence="2 3">
    <name type="scientific">Phytophthora sojae (strain P6497)</name>
    <name type="common">Soybean stem and root rot agent</name>
    <name type="synonym">Phytophthora megasperma f. sp. glycines</name>
    <dbReference type="NCBI Taxonomy" id="1094619"/>
    <lineage>
        <taxon>Eukaryota</taxon>
        <taxon>Sar</taxon>
        <taxon>Stramenopiles</taxon>
        <taxon>Oomycota</taxon>
        <taxon>Peronosporomycetes</taxon>
        <taxon>Peronosporales</taxon>
        <taxon>Peronosporaceae</taxon>
        <taxon>Phytophthora</taxon>
    </lineage>
</organism>
<evidence type="ECO:0000313" key="2">
    <source>
        <dbReference type="EMBL" id="EGZ29725.1"/>
    </source>
</evidence>
<dbReference type="Proteomes" id="UP000002640">
    <property type="component" value="Unassembled WGS sequence"/>
</dbReference>
<protein>
    <submittedName>
        <fullName evidence="2">Uncharacterized protein</fullName>
    </submittedName>
</protein>
<keyword evidence="3" id="KW-1185">Reference proteome</keyword>